<keyword evidence="4" id="KW-0804">Transcription</keyword>
<dbReference type="CDD" id="cd00130">
    <property type="entry name" value="PAS"/>
    <property type="match status" value="1"/>
</dbReference>
<dbReference type="GO" id="GO:0005524">
    <property type="term" value="F:ATP binding"/>
    <property type="evidence" value="ECO:0007669"/>
    <property type="project" value="UniProtKB-KW"/>
</dbReference>
<dbReference type="InterPro" id="IPR002078">
    <property type="entry name" value="Sigma_54_int"/>
</dbReference>
<dbReference type="GO" id="GO:0006355">
    <property type="term" value="P:regulation of DNA-templated transcription"/>
    <property type="evidence" value="ECO:0007669"/>
    <property type="project" value="InterPro"/>
</dbReference>
<dbReference type="PROSITE" id="PS50045">
    <property type="entry name" value="SIGMA54_INTERACT_4"/>
    <property type="match status" value="1"/>
</dbReference>
<dbReference type="PANTHER" id="PTHR32071:SF81">
    <property type="entry name" value="PROPIONATE CATABOLISM OPERON REGULATORY PROTEIN"/>
    <property type="match status" value="1"/>
</dbReference>
<keyword evidence="2" id="KW-0067">ATP-binding</keyword>
<dbReference type="KEGG" id="dgg:DGI_2936"/>
<evidence type="ECO:0000259" key="5">
    <source>
        <dbReference type="PROSITE" id="PS50045"/>
    </source>
</evidence>
<dbReference type="PROSITE" id="PS00688">
    <property type="entry name" value="SIGMA54_INTERACT_3"/>
    <property type="match status" value="1"/>
</dbReference>
<dbReference type="Gene3D" id="3.30.450.20">
    <property type="entry name" value="PAS domain"/>
    <property type="match status" value="1"/>
</dbReference>
<gene>
    <name evidence="7" type="ORF">DGI_2936</name>
</gene>
<dbReference type="FunFam" id="3.40.50.300:FF:000006">
    <property type="entry name" value="DNA-binding transcriptional regulator NtrC"/>
    <property type="match status" value="1"/>
</dbReference>
<evidence type="ECO:0000256" key="1">
    <source>
        <dbReference type="ARBA" id="ARBA00022741"/>
    </source>
</evidence>
<dbReference type="PROSITE" id="PS50112">
    <property type="entry name" value="PAS"/>
    <property type="match status" value="1"/>
</dbReference>
<dbReference type="InterPro" id="IPR025944">
    <property type="entry name" value="Sigma_54_int_dom_CS"/>
</dbReference>
<protein>
    <submittedName>
        <fullName evidence="7">Putative PAS modulated sigma54 specific transcriptional regulator, Fis family</fullName>
    </submittedName>
</protein>
<sequence length="482" mass="53201">MADPTPAPSPPVIPLPLVEHLFDSPVELLPLLNSIPLPVVLLSKDKRVLLLNRPAQALTGFSQEDAQGLPCRHVLRSSLCVRGCPLDALGAEDRAVVHEADIINKLRQRIPVRATQSPAVTSQGRLAGYIECIEDLRPLSEMANRQQAGFTFGRIVGRSPQMERLFQLVPSIASSDSSVLVTGETGTGKDLLAEAIHQASPRGKGPFVKVNCGALPESLLESELFGHRKGAFTGATENKPGRFQLAHNGTLFLTEIGDLPLTLQVKLLTFLDDRVISPLGGSMPVPVNVRLIAATHRNLEEMVRAGTFRQDLFFRLNVVRLHIPALRDREEDVDLLLDHFLRRINEEFKKHVQTFSDEARDILLHYAYPGNVRELRNIVEYAVNVCNGSRIERTHLPSYLLEQSDILPVAFRRLEAGPAATALPVPAGNPAVHEGDAWSDIEKRMILQALAQAKGRRGKAADLLGWGRSTLWRKMKLYGLDT</sequence>
<dbReference type="Gene3D" id="3.40.50.300">
    <property type="entry name" value="P-loop containing nucleotide triphosphate hydrolases"/>
    <property type="match status" value="1"/>
</dbReference>
<dbReference type="EMBL" id="CP006585">
    <property type="protein sequence ID" value="AGW14661.1"/>
    <property type="molecule type" value="Genomic_DNA"/>
</dbReference>
<evidence type="ECO:0000259" key="6">
    <source>
        <dbReference type="PROSITE" id="PS50112"/>
    </source>
</evidence>
<dbReference type="AlphaFoldDB" id="T2GEX1"/>
<keyword evidence="1" id="KW-0547">Nucleotide-binding</keyword>
<dbReference type="SUPFAM" id="SSF52540">
    <property type="entry name" value="P-loop containing nucleoside triphosphate hydrolases"/>
    <property type="match status" value="1"/>
</dbReference>
<dbReference type="Pfam" id="PF00158">
    <property type="entry name" value="Sigma54_activat"/>
    <property type="match status" value="1"/>
</dbReference>
<evidence type="ECO:0000313" key="7">
    <source>
        <dbReference type="EMBL" id="AGW14661.1"/>
    </source>
</evidence>
<dbReference type="SUPFAM" id="SSF46689">
    <property type="entry name" value="Homeodomain-like"/>
    <property type="match status" value="1"/>
</dbReference>
<dbReference type="CDD" id="cd00009">
    <property type="entry name" value="AAA"/>
    <property type="match status" value="1"/>
</dbReference>
<dbReference type="InterPro" id="IPR027417">
    <property type="entry name" value="P-loop_NTPase"/>
</dbReference>
<dbReference type="InterPro" id="IPR000014">
    <property type="entry name" value="PAS"/>
</dbReference>
<dbReference type="PROSITE" id="PS00675">
    <property type="entry name" value="SIGMA54_INTERACT_1"/>
    <property type="match status" value="1"/>
</dbReference>
<dbReference type="InterPro" id="IPR013656">
    <property type="entry name" value="PAS_4"/>
</dbReference>
<keyword evidence="3" id="KW-0805">Transcription regulation</keyword>
<feature type="domain" description="Sigma-54 factor interaction" evidence="5">
    <location>
        <begin position="155"/>
        <end position="384"/>
    </location>
</feature>
<reference evidence="8" key="2">
    <citation type="submission" date="2013-07" db="EMBL/GenBank/DDBJ databases">
        <authorList>
            <person name="Morais-Silva F.O."/>
            <person name="Rezende A.M."/>
            <person name="Pimentel C."/>
            <person name="Resende D.M."/>
            <person name="Santos C.I."/>
            <person name="Clemente C."/>
            <person name="de Oliveira L.M."/>
            <person name="da Silva S.M."/>
            <person name="Costa D.A."/>
            <person name="Varela-Raposo A."/>
            <person name="Horacio E.C.A."/>
            <person name="Matos M."/>
            <person name="Flores O."/>
            <person name="Ruiz J.C."/>
            <person name="Rodrigues-Pousada C."/>
        </authorList>
    </citation>
    <scope>NUCLEOTIDE SEQUENCE [LARGE SCALE GENOMIC DNA]</scope>
    <source>
        <strain evidence="8">ATCC 19364 / DSM 1382 / NCIMB 9332 / VKM B-1759</strain>
    </source>
</reference>
<dbReference type="InterPro" id="IPR002197">
    <property type="entry name" value="HTH_Fis"/>
</dbReference>
<dbReference type="PANTHER" id="PTHR32071">
    <property type="entry name" value="TRANSCRIPTIONAL REGULATORY PROTEIN"/>
    <property type="match status" value="1"/>
</dbReference>
<dbReference type="SUPFAM" id="SSF55785">
    <property type="entry name" value="PYP-like sensor domain (PAS domain)"/>
    <property type="match status" value="1"/>
</dbReference>
<dbReference type="InterPro" id="IPR003593">
    <property type="entry name" value="AAA+_ATPase"/>
</dbReference>
<evidence type="ECO:0000256" key="4">
    <source>
        <dbReference type="ARBA" id="ARBA00023163"/>
    </source>
</evidence>
<accession>T2GEX1</accession>
<dbReference type="GO" id="GO:0043565">
    <property type="term" value="F:sequence-specific DNA binding"/>
    <property type="evidence" value="ECO:0007669"/>
    <property type="project" value="InterPro"/>
</dbReference>
<dbReference type="Proteomes" id="UP000016587">
    <property type="component" value="Chromosome"/>
</dbReference>
<dbReference type="Pfam" id="PF25601">
    <property type="entry name" value="AAA_lid_14"/>
    <property type="match status" value="1"/>
</dbReference>
<dbReference type="InterPro" id="IPR025662">
    <property type="entry name" value="Sigma_54_int_dom_ATP-bd_1"/>
</dbReference>
<organism evidence="7 8">
    <name type="scientific">Megalodesulfovibrio gigas (strain ATCC 19364 / DSM 1382 / NCIMB 9332 / VKM B-1759)</name>
    <name type="common">Desulfovibrio gigas</name>
    <dbReference type="NCBI Taxonomy" id="1121448"/>
    <lineage>
        <taxon>Bacteria</taxon>
        <taxon>Pseudomonadati</taxon>
        <taxon>Thermodesulfobacteriota</taxon>
        <taxon>Desulfovibrionia</taxon>
        <taxon>Desulfovibrionales</taxon>
        <taxon>Desulfovibrionaceae</taxon>
        <taxon>Megalodesulfovibrio</taxon>
    </lineage>
</organism>
<feature type="domain" description="PAS" evidence="6">
    <location>
        <begin position="24"/>
        <end position="68"/>
    </location>
</feature>
<dbReference type="OrthoDB" id="9763792at2"/>
<dbReference type="RefSeq" id="WP_021761714.1">
    <property type="nucleotide sequence ID" value="NC_022444.1"/>
</dbReference>
<proteinExistence type="predicted"/>
<evidence type="ECO:0000313" key="8">
    <source>
        <dbReference type="Proteomes" id="UP000016587"/>
    </source>
</evidence>
<dbReference type="STRING" id="1121448.DGI_2936"/>
<dbReference type="eggNOG" id="COG3829">
    <property type="taxonomic scope" value="Bacteria"/>
</dbReference>
<dbReference type="Gene3D" id="1.10.10.60">
    <property type="entry name" value="Homeodomain-like"/>
    <property type="match status" value="1"/>
</dbReference>
<dbReference type="Gene3D" id="1.10.8.60">
    <property type="match status" value="1"/>
</dbReference>
<name>T2GEX1_MEGG1</name>
<reference evidence="7 8" key="1">
    <citation type="journal article" date="2013" name="J. Bacteriol.">
        <title>Roles of HynAB and Ech, the only two hydrogenases found in the model sulfate reducer Desulfovibrio gigas.</title>
        <authorList>
            <person name="Morais-Silva F.O."/>
            <person name="Santos C.I."/>
            <person name="Rodrigues R."/>
            <person name="Pereira I.A."/>
            <person name="Rodrigues-Pousada C."/>
        </authorList>
    </citation>
    <scope>NUCLEOTIDE SEQUENCE [LARGE SCALE GENOMIC DNA]</scope>
    <source>
        <strain evidence="8">ATCC 19364 / DSM 1382 / NCIMB 9332 / VKM B-1759</strain>
    </source>
</reference>
<dbReference type="Pfam" id="PF08448">
    <property type="entry name" value="PAS_4"/>
    <property type="match status" value="1"/>
</dbReference>
<evidence type="ECO:0000256" key="3">
    <source>
        <dbReference type="ARBA" id="ARBA00023015"/>
    </source>
</evidence>
<dbReference type="SMART" id="SM00382">
    <property type="entry name" value="AAA"/>
    <property type="match status" value="1"/>
</dbReference>
<dbReference type="PRINTS" id="PR01590">
    <property type="entry name" value="HTHFIS"/>
</dbReference>
<dbReference type="InterPro" id="IPR058031">
    <property type="entry name" value="AAA_lid_NorR"/>
</dbReference>
<keyword evidence="8" id="KW-1185">Reference proteome</keyword>
<dbReference type="InterPro" id="IPR009057">
    <property type="entry name" value="Homeodomain-like_sf"/>
</dbReference>
<dbReference type="PATRIC" id="fig|1121448.10.peg.2898"/>
<dbReference type="InterPro" id="IPR035965">
    <property type="entry name" value="PAS-like_dom_sf"/>
</dbReference>
<dbReference type="HOGENOM" id="CLU_000445_8_1_7"/>
<dbReference type="Pfam" id="PF02954">
    <property type="entry name" value="HTH_8"/>
    <property type="match status" value="1"/>
</dbReference>
<evidence type="ECO:0000256" key="2">
    <source>
        <dbReference type="ARBA" id="ARBA00022840"/>
    </source>
</evidence>